<proteinExistence type="predicted"/>
<name>A0ABP8APA0_9ACTN</name>
<keyword evidence="2" id="KW-1185">Reference proteome</keyword>
<gene>
    <name evidence="1" type="ORF">GCM10022252_19800</name>
</gene>
<evidence type="ECO:0000313" key="1">
    <source>
        <dbReference type="EMBL" id="GAA4187005.1"/>
    </source>
</evidence>
<comment type="caution">
    <text evidence="1">The sequence shown here is derived from an EMBL/GenBank/DDBJ whole genome shotgun (WGS) entry which is preliminary data.</text>
</comment>
<dbReference type="Proteomes" id="UP001501251">
    <property type="component" value="Unassembled WGS sequence"/>
</dbReference>
<dbReference type="EMBL" id="BAABAQ010000003">
    <property type="protein sequence ID" value="GAA4187005.1"/>
    <property type="molecule type" value="Genomic_DNA"/>
</dbReference>
<organism evidence="1 2">
    <name type="scientific">Streptosporangium oxazolinicum</name>
    <dbReference type="NCBI Taxonomy" id="909287"/>
    <lineage>
        <taxon>Bacteria</taxon>
        <taxon>Bacillati</taxon>
        <taxon>Actinomycetota</taxon>
        <taxon>Actinomycetes</taxon>
        <taxon>Streptosporangiales</taxon>
        <taxon>Streptosporangiaceae</taxon>
        <taxon>Streptosporangium</taxon>
    </lineage>
</organism>
<protein>
    <submittedName>
        <fullName evidence="1">Uncharacterized protein</fullName>
    </submittedName>
</protein>
<evidence type="ECO:0000313" key="2">
    <source>
        <dbReference type="Proteomes" id="UP001501251"/>
    </source>
</evidence>
<sequence length="365" mass="38465">MDLTGPLLRFPLVARPRPACPPLERRVEEVTALARAAANPATADDRLALAATAANKAALIASDCGLPGLARSLCHQQLTAHLCAQSMGAQAARRALEPVVNLARLKIRSGDGEGAYQLLDALYRAACSRSQVVIDGRTISFRTLTATDDDHQTVCQWLWSILLGDGTRALAGAGRWEQALAHVEQHHGVGQRLLDGRQVAILARCLGGDVTTALAMIEGSTVPEPWEQAVAACLSVACLRAGGWSTTTAVAAMVEHYLALEPTPDLLAWRTRLGVTVLDLAGNIEQLAAHAAARLVNEAVAGGDGYAAREVLFHDGCKPHLNSSQKETLSATVRCSGLGVGTIPPLLLAELLAAVRTSESVTTRL</sequence>
<reference evidence="2" key="1">
    <citation type="journal article" date="2019" name="Int. J. Syst. Evol. Microbiol.">
        <title>The Global Catalogue of Microorganisms (GCM) 10K type strain sequencing project: providing services to taxonomists for standard genome sequencing and annotation.</title>
        <authorList>
            <consortium name="The Broad Institute Genomics Platform"/>
            <consortium name="The Broad Institute Genome Sequencing Center for Infectious Disease"/>
            <person name="Wu L."/>
            <person name="Ma J."/>
        </authorList>
    </citation>
    <scope>NUCLEOTIDE SEQUENCE [LARGE SCALE GENOMIC DNA]</scope>
    <source>
        <strain evidence="2">JCM 17388</strain>
    </source>
</reference>
<accession>A0ABP8APA0</accession>